<evidence type="ECO:0000313" key="4">
    <source>
        <dbReference type="Proteomes" id="UP000462621"/>
    </source>
</evidence>
<dbReference type="Gene3D" id="1.10.10.10">
    <property type="entry name" value="Winged helix-like DNA-binding domain superfamily/Winged helix DNA-binding domain"/>
    <property type="match status" value="1"/>
</dbReference>
<keyword evidence="4" id="KW-1185">Reference proteome</keyword>
<dbReference type="SUPFAM" id="SSF46785">
    <property type="entry name" value="Winged helix' DNA-binding domain"/>
    <property type="match status" value="1"/>
</dbReference>
<dbReference type="InterPro" id="IPR058163">
    <property type="entry name" value="LysR-type_TF_proteobact-type"/>
</dbReference>
<organism evidence="3 4">
    <name type="scientific">Vibrio eleionomae</name>
    <dbReference type="NCBI Taxonomy" id="2653505"/>
    <lineage>
        <taxon>Bacteria</taxon>
        <taxon>Pseudomonadati</taxon>
        <taxon>Pseudomonadota</taxon>
        <taxon>Gammaproteobacteria</taxon>
        <taxon>Vibrionales</taxon>
        <taxon>Vibrionaceae</taxon>
        <taxon>Vibrio</taxon>
    </lineage>
</organism>
<dbReference type="Proteomes" id="UP000462621">
    <property type="component" value="Unassembled WGS sequence"/>
</dbReference>
<dbReference type="PROSITE" id="PS50931">
    <property type="entry name" value="HTH_LYSR"/>
    <property type="match status" value="1"/>
</dbReference>
<name>A0A7X4LLQ5_9VIBR</name>
<dbReference type="RefSeq" id="WP_161155932.1">
    <property type="nucleotide sequence ID" value="NZ_WEKT01000021.1"/>
</dbReference>
<sequence length="79" mass="8836">MKNRLPPLNALRVFEVAARKLSFSQAAKELFVTQGAVSKQIKILEEYLDTALFDRTNGGLVICSSQTGHFIKRHFAVQS</sequence>
<proteinExistence type="inferred from homology"/>
<dbReference type="InterPro" id="IPR036390">
    <property type="entry name" value="WH_DNA-bd_sf"/>
</dbReference>
<evidence type="ECO:0000259" key="2">
    <source>
        <dbReference type="PROSITE" id="PS50931"/>
    </source>
</evidence>
<dbReference type="GO" id="GO:0003700">
    <property type="term" value="F:DNA-binding transcription factor activity"/>
    <property type="evidence" value="ECO:0007669"/>
    <property type="project" value="InterPro"/>
</dbReference>
<reference evidence="3 4" key="1">
    <citation type="submission" date="2019-10" db="EMBL/GenBank/DDBJ databases">
        <title>Vibrio sp. nov. isolated from a shrimp pond.</title>
        <authorList>
            <person name="Gomez-Gil B."/>
            <person name="Enciso-Ibarra J."/>
            <person name="Enciso-Ibarra K."/>
            <person name="Bolan-Mejia C."/>
        </authorList>
    </citation>
    <scope>NUCLEOTIDE SEQUENCE [LARGE SCALE GENOMIC DNA]</scope>
    <source>
        <strain evidence="3 4">CAIM 722</strain>
    </source>
</reference>
<comment type="similarity">
    <text evidence="1">Belongs to the LysR transcriptional regulatory family.</text>
</comment>
<dbReference type="PRINTS" id="PR00039">
    <property type="entry name" value="HTHLYSR"/>
</dbReference>
<dbReference type="GO" id="GO:0006351">
    <property type="term" value="P:DNA-templated transcription"/>
    <property type="evidence" value="ECO:0007669"/>
    <property type="project" value="TreeGrafter"/>
</dbReference>
<evidence type="ECO:0000313" key="3">
    <source>
        <dbReference type="EMBL" id="MZI93972.1"/>
    </source>
</evidence>
<dbReference type="Pfam" id="PF00126">
    <property type="entry name" value="HTH_1"/>
    <property type="match status" value="1"/>
</dbReference>
<protein>
    <submittedName>
        <fullName evidence="3">LysR family transcriptional regulator</fullName>
    </submittedName>
</protein>
<accession>A0A7X4LLQ5</accession>
<dbReference type="GO" id="GO:0043565">
    <property type="term" value="F:sequence-specific DNA binding"/>
    <property type="evidence" value="ECO:0007669"/>
    <property type="project" value="TreeGrafter"/>
</dbReference>
<dbReference type="PANTHER" id="PTHR30537:SF26">
    <property type="entry name" value="GLYCINE CLEAVAGE SYSTEM TRANSCRIPTIONAL ACTIVATOR"/>
    <property type="match status" value="1"/>
</dbReference>
<comment type="caution">
    <text evidence="3">The sequence shown here is derived from an EMBL/GenBank/DDBJ whole genome shotgun (WGS) entry which is preliminary data.</text>
</comment>
<dbReference type="InterPro" id="IPR036388">
    <property type="entry name" value="WH-like_DNA-bd_sf"/>
</dbReference>
<feature type="domain" description="HTH lysR-type" evidence="2">
    <location>
        <begin position="6"/>
        <end position="63"/>
    </location>
</feature>
<gene>
    <name evidence="3" type="ORF">F9817_12290</name>
</gene>
<evidence type="ECO:0000256" key="1">
    <source>
        <dbReference type="ARBA" id="ARBA00009437"/>
    </source>
</evidence>
<dbReference type="PANTHER" id="PTHR30537">
    <property type="entry name" value="HTH-TYPE TRANSCRIPTIONAL REGULATOR"/>
    <property type="match status" value="1"/>
</dbReference>
<dbReference type="EMBL" id="WEKT01000021">
    <property type="protein sequence ID" value="MZI93972.1"/>
    <property type="molecule type" value="Genomic_DNA"/>
</dbReference>
<dbReference type="InterPro" id="IPR000847">
    <property type="entry name" value="LysR_HTH_N"/>
</dbReference>
<dbReference type="AlphaFoldDB" id="A0A7X4LLQ5"/>